<name>A0ABQ9Z2V9_9CRUS</name>
<dbReference type="Proteomes" id="UP001234178">
    <property type="component" value="Unassembled WGS sequence"/>
</dbReference>
<proteinExistence type="predicted"/>
<evidence type="ECO:0000313" key="2">
    <source>
        <dbReference type="Proteomes" id="UP001234178"/>
    </source>
</evidence>
<organism evidence="1 2">
    <name type="scientific">Daphnia magna</name>
    <dbReference type="NCBI Taxonomy" id="35525"/>
    <lineage>
        <taxon>Eukaryota</taxon>
        <taxon>Metazoa</taxon>
        <taxon>Ecdysozoa</taxon>
        <taxon>Arthropoda</taxon>
        <taxon>Crustacea</taxon>
        <taxon>Branchiopoda</taxon>
        <taxon>Diplostraca</taxon>
        <taxon>Cladocera</taxon>
        <taxon>Anomopoda</taxon>
        <taxon>Daphniidae</taxon>
        <taxon>Daphnia</taxon>
    </lineage>
</organism>
<protein>
    <submittedName>
        <fullName evidence="1">Uncharacterized protein</fullName>
    </submittedName>
</protein>
<evidence type="ECO:0000313" key="1">
    <source>
        <dbReference type="EMBL" id="KAK4007230.1"/>
    </source>
</evidence>
<reference evidence="1 2" key="1">
    <citation type="journal article" date="2023" name="Nucleic Acids Res.">
        <title>The hologenome of Daphnia magna reveals possible DNA methylation and microbiome-mediated evolution of the host genome.</title>
        <authorList>
            <person name="Chaturvedi A."/>
            <person name="Li X."/>
            <person name="Dhandapani V."/>
            <person name="Marshall H."/>
            <person name="Kissane S."/>
            <person name="Cuenca-Cambronero M."/>
            <person name="Asole G."/>
            <person name="Calvet F."/>
            <person name="Ruiz-Romero M."/>
            <person name="Marangio P."/>
            <person name="Guigo R."/>
            <person name="Rago D."/>
            <person name="Mirbahai L."/>
            <person name="Eastwood N."/>
            <person name="Colbourne J.K."/>
            <person name="Zhou J."/>
            <person name="Mallon E."/>
            <person name="Orsini L."/>
        </authorList>
    </citation>
    <scope>NUCLEOTIDE SEQUENCE [LARGE SCALE GENOMIC DNA]</scope>
    <source>
        <strain evidence="1">LRV0_1</strain>
    </source>
</reference>
<accession>A0ABQ9Z2V9</accession>
<gene>
    <name evidence="1" type="ORF">OUZ56_012390</name>
</gene>
<comment type="caution">
    <text evidence="1">The sequence shown here is derived from an EMBL/GenBank/DDBJ whole genome shotgun (WGS) entry which is preliminary data.</text>
</comment>
<sequence length="203" mass="22700">MFTLHRLGFGCLGNNHSARFCTQSKKCGSTKRHHHLLHRSEKPSATKGASAKCSIPTEEVGMGVLNIPVRNYKFKYVMVNPFVDEGSNTSLSRIDFISGKARRQPASFLVRSVRSYSAQVNRSQEKEHQGFYDMENFGVEKEETVVTPEDQITVSIGETRKKDFTRIGLATKVAGLDDTLGLAKPLIIKAKIRLWELGTRGLE</sequence>
<keyword evidence="2" id="KW-1185">Reference proteome</keyword>
<dbReference type="EMBL" id="JAOYFB010000002">
    <property type="protein sequence ID" value="KAK4007230.1"/>
    <property type="molecule type" value="Genomic_DNA"/>
</dbReference>